<protein>
    <recommendedName>
        <fullName evidence="3">DUF1488 domain-containing protein</fullName>
    </recommendedName>
</protein>
<accession>A0ABY1QK26</accession>
<reference evidence="1 2" key="1">
    <citation type="submission" date="2017-05" db="EMBL/GenBank/DDBJ databases">
        <authorList>
            <person name="Varghese N."/>
            <person name="Submissions S."/>
        </authorList>
    </citation>
    <scope>NUCLEOTIDE SEQUENCE [LARGE SCALE GENOMIC DNA]</scope>
    <source>
        <strain evidence="1 2">DSM 26001</strain>
    </source>
</reference>
<sequence length="84" mass="9077">MATSPLPATVSSTGITFTVQVDYIKRDCFISNEALQKLADRKGFDGTPEAAFRAMEPAITGVARRMVHARVGGTPLLLNPDTFH</sequence>
<organism evidence="1 2">
    <name type="scientific">Noviherbaspirillum suwonense</name>
    <dbReference type="NCBI Taxonomy" id="1224511"/>
    <lineage>
        <taxon>Bacteria</taxon>
        <taxon>Pseudomonadati</taxon>
        <taxon>Pseudomonadota</taxon>
        <taxon>Betaproteobacteria</taxon>
        <taxon>Burkholderiales</taxon>
        <taxon>Oxalobacteraceae</taxon>
        <taxon>Noviherbaspirillum</taxon>
    </lineage>
</organism>
<keyword evidence="2" id="KW-1185">Reference proteome</keyword>
<gene>
    <name evidence="1" type="ORF">SAMN06295970_1209</name>
</gene>
<dbReference type="Proteomes" id="UP001158049">
    <property type="component" value="Unassembled WGS sequence"/>
</dbReference>
<evidence type="ECO:0008006" key="3">
    <source>
        <dbReference type="Google" id="ProtNLM"/>
    </source>
</evidence>
<evidence type="ECO:0000313" key="1">
    <source>
        <dbReference type="EMBL" id="SMP73947.1"/>
    </source>
</evidence>
<dbReference type="InterPro" id="IPR009962">
    <property type="entry name" value="DUF1488"/>
</dbReference>
<comment type="caution">
    <text evidence="1">The sequence shown here is derived from an EMBL/GenBank/DDBJ whole genome shotgun (WGS) entry which is preliminary data.</text>
</comment>
<name>A0ABY1QK26_9BURK</name>
<dbReference type="EMBL" id="FXUL01000020">
    <property type="protein sequence ID" value="SMP73947.1"/>
    <property type="molecule type" value="Genomic_DNA"/>
</dbReference>
<dbReference type="RefSeq" id="WP_283444326.1">
    <property type="nucleotide sequence ID" value="NZ_FXUL01000020.1"/>
</dbReference>
<evidence type="ECO:0000313" key="2">
    <source>
        <dbReference type="Proteomes" id="UP001158049"/>
    </source>
</evidence>
<dbReference type="SUPFAM" id="SSF160272">
    <property type="entry name" value="Shew3726-like"/>
    <property type="match status" value="1"/>
</dbReference>
<dbReference type="InterPro" id="IPR036692">
    <property type="entry name" value="Shew3726-like_sf"/>
</dbReference>
<proteinExistence type="predicted"/>
<dbReference type="Pfam" id="PF07369">
    <property type="entry name" value="DUF1488"/>
    <property type="match status" value="1"/>
</dbReference>